<dbReference type="AlphaFoldDB" id="A0A0L0HID7"/>
<gene>
    <name evidence="1" type="ORF">SPPG_03703</name>
</gene>
<evidence type="ECO:0000313" key="2">
    <source>
        <dbReference type="Proteomes" id="UP000053201"/>
    </source>
</evidence>
<sequence length="205" mass="23500">MELLQKISPPYMRPAPPERPAPIPWKMASESAGYLDILIQLLTSMLFDGESICERENMFHRHRPYDFKRLLKKILTAVKVARQVPSDNTVFYHLKQSAVDFMWEVHQATLLYPEAQKAMDVLLVKWRIRLTRNQGLIHTIIQSLTQETPTASAHAYRAKNFLSYYLALSPLCGERVQECVGADIKYFVKSQSHGVFLSLGDSGTF</sequence>
<dbReference type="EMBL" id="KQ257455">
    <property type="protein sequence ID" value="KND00579.1"/>
    <property type="molecule type" value="Genomic_DNA"/>
</dbReference>
<name>A0A0L0HID7_SPIPD</name>
<organism evidence="1 2">
    <name type="scientific">Spizellomyces punctatus (strain DAOM BR117)</name>
    <dbReference type="NCBI Taxonomy" id="645134"/>
    <lineage>
        <taxon>Eukaryota</taxon>
        <taxon>Fungi</taxon>
        <taxon>Fungi incertae sedis</taxon>
        <taxon>Chytridiomycota</taxon>
        <taxon>Chytridiomycota incertae sedis</taxon>
        <taxon>Chytridiomycetes</taxon>
        <taxon>Spizellomycetales</taxon>
        <taxon>Spizellomycetaceae</taxon>
        <taxon>Spizellomyces</taxon>
    </lineage>
</organism>
<dbReference type="GeneID" id="27687201"/>
<dbReference type="Proteomes" id="UP000053201">
    <property type="component" value="Unassembled WGS sequence"/>
</dbReference>
<keyword evidence="2" id="KW-1185">Reference proteome</keyword>
<dbReference type="InParanoid" id="A0A0L0HID7"/>
<proteinExistence type="predicted"/>
<dbReference type="VEuPathDB" id="FungiDB:SPPG_03703"/>
<accession>A0A0L0HID7</accession>
<evidence type="ECO:0000313" key="1">
    <source>
        <dbReference type="EMBL" id="KND00579.1"/>
    </source>
</evidence>
<dbReference type="RefSeq" id="XP_016608618.1">
    <property type="nucleotide sequence ID" value="XM_016751958.1"/>
</dbReference>
<reference evidence="1 2" key="1">
    <citation type="submission" date="2009-08" db="EMBL/GenBank/DDBJ databases">
        <title>The Genome Sequence of Spizellomyces punctatus strain DAOM BR117.</title>
        <authorList>
            <consortium name="The Broad Institute Genome Sequencing Platform"/>
            <person name="Russ C."/>
            <person name="Cuomo C."/>
            <person name="Shea T."/>
            <person name="Young S.K."/>
            <person name="Zeng Q."/>
            <person name="Koehrsen M."/>
            <person name="Haas B."/>
            <person name="Borodovsky M."/>
            <person name="Guigo R."/>
            <person name="Alvarado L."/>
            <person name="Berlin A."/>
            <person name="Bochicchio J."/>
            <person name="Borenstein D."/>
            <person name="Chapman S."/>
            <person name="Chen Z."/>
            <person name="Engels R."/>
            <person name="Freedman E."/>
            <person name="Gellesch M."/>
            <person name="Goldberg J."/>
            <person name="Griggs A."/>
            <person name="Gujja S."/>
            <person name="Heiman D."/>
            <person name="Hepburn T."/>
            <person name="Howarth C."/>
            <person name="Jen D."/>
            <person name="Larson L."/>
            <person name="Lewis B."/>
            <person name="Mehta T."/>
            <person name="Park D."/>
            <person name="Pearson M."/>
            <person name="Roberts A."/>
            <person name="Saif S."/>
            <person name="Shenoy N."/>
            <person name="Sisk P."/>
            <person name="Stolte C."/>
            <person name="Sykes S."/>
            <person name="Thomson T."/>
            <person name="Walk T."/>
            <person name="White J."/>
            <person name="Yandava C."/>
            <person name="Burger G."/>
            <person name="Gray M.W."/>
            <person name="Holland P.W.H."/>
            <person name="King N."/>
            <person name="Lang F.B.F."/>
            <person name="Roger A.J."/>
            <person name="Ruiz-Trillo I."/>
            <person name="Lander E."/>
            <person name="Nusbaum C."/>
        </authorList>
    </citation>
    <scope>NUCLEOTIDE SEQUENCE [LARGE SCALE GENOMIC DNA]</scope>
    <source>
        <strain evidence="1 2">DAOM BR117</strain>
    </source>
</reference>
<dbReference type="OrthoDB" id="10353184at2759"/>
<protein>
    <submittedName>
        <fullName evidence="1">Uncharacterized protein</fullName>
    </submittedName>
</protein>